<keyword evidence="2" id="KW-1185">Reference proteome</keyword>
<evidence type="ECO:0000313" key="1">
    <source>
        <dbReference type="EMBL" id="OQU91925.1"/>
    </source>
</evidence>
<sequence length="127" mass="14370">MLTPRRHLVIWPLFQSKHHICHNLYVCAWRSLTWKFDQGKIVRLYLSTRSAPQTPLISPLTSTLSTHASDIQPLPHQFMVAFISTWAQRLFLLLAFLPAAQHPSCRLTGTSASPLLCSSSPFLCSEV</sequence>
<accession>A0A1Z5S858</accession>
<dbReference type="AlphaFoldDB" id="A0A1Z5S858"/>
<gene>
    <name evidence="1" type="ORF">SORBI_3001G261553</name>
</gene>
<dbReference type="Proteomes" id="UP000000768">
    <property type="component" value="Chromosome 1"/>
</dbReference>
<name>A0A1Z5S858_SORBI</name>
<dbReference type="InParanoid" id="A0A1Z5S858"/>
<dbReference type="EMBL" id="CM000760">
    <property type="protein sequence ID" value="OQU91925.1"/>
    <property type="molecule type" value="Genomic_DNA"/>
</dbReference>
<reference evidence="2" key="2">
    <citation type="journal article" date="2018" name="Plant J.">
        <title>The Sorghum bicolor reference genome: improved assembly, gene annotations, a transcriptome atlas, and signatures of genome organization.</title>
        <authorList>
            <person name="McCormick R.F."/>
            <person name="Truong S.K."/>
            <person name="Sreedasyam A."/>
            <person name="Jenkins J."/>
            <person name="Shu S."/>
            <person name="Sims D."/>
            <person name="Kennedy M."/>
            <person name="Amirebrahimi M."/>
            <person name="Weers B.D."/>
            <person name="McKinley B."/>
            <person name="Mattison A."/>
            <person name="Morishige D.T."/>
            <person name="Grimwood J."/>
            <person name="Schmutz J."/>
            <person name="Mullet J.E."/>
        </authorList>
    </citation>
    <scope>NUCLEOTIDE SEQUENCE [LARGE SCALE GENOMIC DNA]</scope>
    <source>
        <strain evidence="2">cv. BTx623</strain>
    </source>
</reference>
<evidence type="ECO:0000313" key="2">
    <source>
        <dbReference type="Proteomes" id="UP000000768"/>
    </source>
</evidence>
<proteinExistence type="predicted"/>
<protein>
    <submittedName>
        <fullName evidence="1">Uncharacterized protein</fullName>
    </submittedName>
</protein>
<reference evidence="1 2" key="1">
    <citation type="journal article" date="2009" name="Nature">
        <title>The Sorghum bicolor genome and the diversification of grasses.</title>
        <authorList>
            <person name="Paterson A.H."/>
            <person name="Bowers J.E."/>
            <person name="Bruggmann R."/>
            <person name="Dubchak I."/>
            <person name="Grimwood J."/>
            <person name="Gundlach H."/>
            <person name="Haberer G."/>
            <person name="Hellsten U."/>
            <person name="Mitros T."/>
            <person name="Poliakov A."/>
            <person name="Schmutz J."/>
            <person name="Spannagl M."/>
            <person name="Tang H."/>
            <person name="Wang X."/>
            <person name="Wicker T."/>
            <person name="Bharti A.K."/>
            <person name="Chapman J."/>
            <person name="Feltus F.A."/>
            <person name="Gowik U."/>
            <person name="Grigoriev I.V."/>
            <person name="Lyons E."/>
            <person name="Maher C.A."/>
            <person name="Martis M."/>
            <person name="Narechania A."/>
            <person name="Otillar R.P."/>
            <person name="Penning B.W."/>
            <person name="Salamov A.A."/>
            <person name="Wang Y."/>
            <person name="Zhang L."/>
            <person name="Carpita N.C."/>
            <person name="Freeling M."/>
            <person name="Gingle A.R."/>
            <person name="Hash C.T."/>
            <person name="Keller B."/>
            <person name="Klein P."/>
            <person name="Kresovich S."/>
            <person name="McCann M.C."/>
            <person name="Ming R."/>
            <person name="Peterson D.G."/>
            <person name="Mehboob-ur-Rahman"/>
            <person name="Ware D."/>
            <person name="Westhoff P."/>
            <person name="Mayer K.F."/>
            <person name="Messing J."/>
            <person name="Rokhsar D.S."/>
        </authorList>
    </citation>
    <scope>NUCLEOTIDE SEQUENCE [LARGE SCALE GENOMIC DNA]</scope>
    <source>
        <strain evidence="2">cv. BTx623</strain>
    </source>
</reference>
<dbReference type="OMA" id="HHICHNL"/>
<organism evidence="1 2">
    <name type="scientific">Sorghum bicolor</name>
    <name type="common">Sorghum</name>
    <name type="synonym">Sorghum vulgare</name>
    <dbReference type="NCBI Taxonomy" id="4558"/>
    <lineage>
        <taxon>Eukaryota</taxon>
        <taxon>Viridiplantae</taxon>
        <taxon>Streptophyta</taxon>
        <taxon>Embryophyta</taxon>
        <taxon>Tracheophyta</taxon>
        <taxon>Spermatophyta</taxon>
        <taxon>Magnoliopsida</taxon>
        <taxon>Liliopsida</taxon>
        <taxon>Poales</taxon>
        <taxon>Poaceae</taxon>
        <taxon>PACMAD clade</taxon>
        <taxon>Panicoideae</taxon>
        <taxon>Andropogonodae</taxon>
        <taxon>Andropogoneae</taxon>
        <taxon>Sorghinae</taxon>
        <taxon>Sorghum</taxon>
    </lineage>
</organism>
<dbReference type="Gramene" id="OQU91925">
    <property type="protein sequence ID" value="OQU91925"/>
    <property type="gene ID" value="SORBI_3001G261553"/>
</dbReference>